<dbReference type="AlphaFoldDB" id="A0AAI9YIP5"/>
<dbReference type="RefSeq" id="XP_060306235.1">
    <property type="nucleotide sequence ID" value="XM_060463050.1"/>
</dbReference>
<dbReference type="EMBL" id="MOOE01000022">
    <property type="protein sequence ID" value="KAK1511146.1"/>
    <property type="molecule type" value="Genomic_DNA"/>
</dbReference>
<evidence type="ECO:0000313" key="3">
    <source>
        <dbReference type="Proteomes" id="UP001240678"/>
    </source>
</evidence>
<organism evidence="2 3">
    <name type="scientific">Colletotrichum costaricense</name>
    <dbReference type="NCBI Taxonomy" id="1209916"/>
    <lineage>
        <taxon>Eukaryota</taxon>
        <taxon>Fungi</taxon>
        <taxon>Dikarya</taxon>
        <taxon>Ascomycota</taxon>
        <taxon>Pezizomycotina</taxon>
        <taxon>Sordariomycetes</taxon>
        <taxon>Hypocreomycetidae</taxon>
        <taxon>Glomerellales</taxon>
        <taxon>Glomerellaceae</taxon>
        <taxon>Colletotrichum</taxon>
        <taxon>Colletotrichum acutatum species complex</taxon>
    </lineage>
</organism>
<reference evidence="2 3" key="1">
    <citation type="submission" date="2016-10" db="EMBL/GenBank/DDBJ databases">
        <title>The genome sequence of Colletotrichum fioriniae PJ7.</title>
        <authorList>
            <person name="Baroncelli R."/>
        </authorList>
    </citation>
    <scope>NUCLEOTIDE SEQUENCE [LARGE SCALE GENOMIC DNA]</scope>
    <source>
        <strain evidence="2 3">IMI 309622</strain>
    </source>
</reference>
<feature type="region of interest" description="Disordered" evidence="1">
    <location>
        <begin position="129"/>
        <end position="150"/>
    </location>
</feature>
<name>A0AAI9YIP5_9PEZI</name>
<sequence length="271" mass="28950">MSAGRSLPGRLSESLTMVRGVYLFPTTPQALRSRHVSVDPAIHKTRGCAAGSARIDRPFAGNLPLLCRARQGMGRCSELAIGLRKAIVENGTKRCSRMQTQVTGCSGWCATFSHWTGLRLSAKVQGQPFRQDRKRATGWKGKAGVGPSRKRARSSCVSARGLRFKGHSSLGHAVSSKGQDFCPALWHSPNISTYSSNPLSDSVWIRPARLSISGRLSQALLHLSPDGSPPLATVLTVLSFRLAASRGSRCSISGPMPSPDSGLRVPLHGSG</sequence>
<evidence type="ECO:0000256" key="1">
    <source>
        <dbReference type="SAM" id="MobiDB-lite"/>
    </source>
</evidence>
<comment type="caution">
    <text evidence="2">The sequence shown here is derived from an EMBL/GenBank/DDBJ whole genome shotgun (WGS) entry which is preliminary data.</text>
</comment>
<dbReference type="GeneID" id="85346597"/>
<accession>A0AAI9YIP5</accession>
<gene>
    <name evidence="2" type="ORF">CCOS01_14908</name>
</gene>
<dbReference type="Proteomes" id="UP001240678">
    <property type="component" value="Unassembled WGS sequence"/>
</dbReference>
<evidence type="ECO:0000313" key="2">
    <source>
        <dbReference type="EMBL" id="KAK1511146.1"/>
    </source>
</evidence>
<proteinExistence type="predicted"/>
<feature type="region of interest" description="Disordered" evidence="1">
    <location>
        <begin position="251"/>
        <end position="271"/>
    </location>
</feature>
<keyword evidence="3" id="KW-1185">Reference proteome</keyword>
<protein>
    <submittedName>
        <fullName evidence="2">Uncharacterized protein</fullName>
    </submittedName>
</protein>